<dbReference type="EMBL" id="JBHMBK010000021">
    <property type="protein sequence ID" value="MFB9687686.1"/>
    <property type="molecule type" value="Genomic_DNA"/>
</dbReference>
<comment type="caution">
    <text evidence="1">The sequence shown here is derived from an EMBL/GenBank/DDBJ whole genome shotgun (WGS) entry which is preliminary data.</text>
</comment>
<dbReference type="Proteomes" id="UP001589535">
    <property type="component" value="Unassembled WGS sequence"/>
</dbReference>
<keyword evidence="2" id="KW-1185">Reference proteome</keyword>
<protein>
    <submittedName>
        <fullName evidence="1">Uncharacterized protein</fullName>
    </submittedName>
</protein>
<sequence length="218" mass="23063">MTTTSVPATGPRDRSRPALARSTAAAVCVVRGCTRAVYTGHACPECVAELGVQLREVAEYWGVLPFMVEPVRGSAGRGSPGYGSRAPLRLDVLAALDPNSLPTPEDDVWSIPGTIVRLADWIAAERGDKRDPGLYYVLTQLQWAAGHEGFGDVADAVQELHRRAQGLAHDRPDGALGACERCGGRVVAAGAGGRCEQCDRPYVGFGLLKLQQAQEAAA</sequence>
<reference evidence="1 2" key="1">
    <citation type="submission" date="2024-09" db="EMBL/GenBank/DDBJ databases">
        <authorList>
            <person name="Sun Q."/>
            <person name="Mori K."/>
        </authorList>
    </citation>
    <scope>NUCLEOTIDE SEQUENCE [LARGE SCALE GENOMIC DNA]</scope>
    <source>
        <strain evidence="1 2">JCM 13852</strain>
    </source>
</reference>
<organism evidence="1 2">
    <name type="scientific">Amycolatopsis plumensis</name>
    <dbReference type="NCBI Taxonomy" id="236508"/>
    <lineage>
        <taxon>Bacteria</taxon>
        <taxon>Bacillati</taxon>
        <taxon>Actinomycetota</taxon>
        <taxon>Actinomycetes</taxon>
        <taxon>Pseudonocardiales</taxon>
        <taxon>Pseudonocardiaceae</taxon>
        <taxon>Amycolatopsis</taxon>
    </lineage>
</organism>
<dbReference type="RefSeq" id="WP_378198458.1">
    <property type="nucleotide sequence ID" value="NZ_JBHMBK010000021.1"/>
</dbReference>
<gene>
    <name evidence="1" type="ORF">ACFFTO_26200</name>
</gene>
<proteinExistence type="predicted"/>
<evidence type="ECO:0000313" key="2">
    <source>
        <dbReference type="Proteomes" id="UP001589535"/>
    </source>
</evidence>
<evidence type="ECO:0000313" key="1">
    <source>
        <dbReference type="EMBL" id="MFB9687686.1"/>
    </source>
</evidence>
<accession>A0ABV5U9B7</accession>
<name>A0ABV5U9B7_9PSEU</name>